<keyword evidence="3" id="KW-1185">Reference proteome</keyword>
<evidence type="ECO:0000313" key="2">
    <source>
        <dbReference type="EMBL" id="MRS61215.1"/>
    </source>
</evidence>
<organism evidence="2 3">
    <name type="scientific">Larkinella terrae</name>
    <dbReference type="NCBI Taxonomy" id="2025311"/>
    <lineage>
        <taxon>Bacteria</taxon>
        <taxon>Pseudomonadati</taxon>
        <taxon>Bacteroidota</taxon>
        <taxon>Cytophagia</taxon>
        <taxon>Cytophagales</taxon>
        <taxon>Spirosomataceae</taxon>
        <taxon>Larkinella</taxon>
    </lineage>
</organism>
<dbReference type="RefSeq" id="WP_154174618.1">
    <property type="nucleotide sequence ID" value="NZ_WJXZ01000004.1"/>
</dbReference>
<feature type="region of interest" description="Disordered" evidence="1">
    <location>
        <begin position="285"/>
        <end position="317"/>
    </location>
</feature>
<sequence>METALLDLPISFFEYDRQRQVFGNVPTQKTTLRRMVKTKYYREKIEAIRNEPNKGKQDELKKHLPAFTPAALLNHRKKDTTFDEKVIYQYPLMMGDVDLKDNVGIDMTELKKHISRLPYVLLCAYSVRGGLWFVVRLPDNQTPDTLSGHFRYLQKLFTDWFGIKLDGSKGGNPTDLRFVSYDPEPYINENPSVMAGIYNPPPPNMRVFDSCYNTDDSQLLNRIINALRIAGAGERHIKLLKLARVIGGYIGAGRLDEQTAVYALETVASEWPNFTKSQKTIRDGIRNGKLAPIGGSDSKLQNYRQSHRPKASPPKLSRSKLENLPIEYVSVSFEAIADYPKGWDVTDQKPTFRLVVSPRRAEIAAAFNLPKETLPLFSFEPISSQLEQNFLLK</sequence>
<dbReference type="EMBL" id="WJXZ01000004">
    <property type="protein sequence ID" value="MRS61215.1"/>
    <property type="molecule type" value="Genomic_DNA"/>
</dbReference>
<accession>A0A7K0EHI4</accession>
<evidence type="ECO:0000256" key="1">
    <source>
        <dbReference type="SAM" id="MobiDB-lite"/>
    </source>
</evidence>
<gene>
    <name evidence="2" type="ORF">GJJ30_07920</name>
</gene>
<dbReference type="Proteomes" id="UP000441754">
    <property type="component" value="Unassembled WGS sequence"/>
</dbReference>
<comment type="caution">
    <text evidence="2">The sequence shown here is derived from an EMBL/GenBank/DDBJ whole genome shotgun (WGS) entry which is preliminary data.</text>
</comment>
<reference evidence="2 3" key="1">
    <citation type="journal article" date="2018" name="Antonie Van Leeuwenhoek">
        <title>Larkinella terrae sp. nov., isolated from soil on Jeju Island, South Korea.</title>
        <authorList>
            <person name="Ten L.N."/>
            <person name="Jeon J."/>
            <person name="Park S.J."/>
            <person name="Park S."/>
            <person name="Lee S.Y."/>
            <person name="Kim M.K."/>
            <person name="Jung H.Y."/>
        </authorList>
    </citation>
    <scope>NUCLEOTIDE SEQUENCE [LARGE SCALE GENOMIC DNA]</scope>
    <source>
        <strain evidence="2 3">KCTC 52001</strain>
    </source>
</reference>
<name>A0A7K0EHI4_9BACT</name>
<dbReference type="AlphaFoldDB" id="A0A7K0EHI4"/>
<evidence type="ECO:0000313" key="3">
    <source>
        <dbReference type="Proteomes" id="UP000441754"/>
    </source>
</evidence>
<evidence type="ECO:0008006" key="4">
    <source>
        <dbReference type="Google" id="ProtNLM"/>
    </source>
</evidence>
<proteinExistence type="predicted"/>
<protein>
    <recommendedName>
        <fullName evidence="4">Virulence-protein E N-terminal domain-containing protein</fullName>
    </recommendedName>
</protein>
<dbReference type="OrthoDB" id="938102at2"/>